<evidence type="ECO:0000259" key="2">
    <source>
        <dbReference type="Pfam" id="PF02541"/>
    </source>
</evidence>
<gene>
    <name evidence="3" type="ORF">SSCH_1100008</name>
</gene>
<dbReference type="InterPro" id="IPR050273">
    <property type="entry name" value="GppA/Ppx_hydrolase"/>
</dbReference>
<evidence type="ECO:0000313" key="3">
    <source>
        <dbReference type="EMBL" id="CEO87534.1"/>
    </source>
</evidence>
<name>A0A0B7MAJ7_9FIRM</name>
<dbReference type="CDD" id="cd24054">
    <property type="entry name" value="ASKHA_NBD_AaPPX-GppA_MtPPX2-like"/>
    <property type="match status" value="1"/>
</dbReference>
<dbReference type="SUPFAM" id="SSF53067">
    <property type="entry name" value="Actin-like ATPase domain"/>
    <property type="match status" value="2"/>
</dbReference>
<dbReference type="PANTHER" id="PTHR30005:SF0">
    <property type="entry name" value="RETROGRADE REGULATION PROTEIN 2"/>
    <property type="match status" value="1"/>
</dbReference>
<dbReference type="Pfam" id="PF02541">
    <property type="entry name" value="Ppx-GppA"/>
    <property type="match status" value="1"/>
</dbReference>
<dbReference type="PANTHER" id="PTHR30005">
    <property type="entry name" value="EXOPOLYPHOSPHATASE"/>
    <property type="match status" value="1"/>
</dbReference>
<sequence>MAPLPGQRMAAVDIGTNSCRLLIADTKGQSITPILATLRTTRIGEGVEESGLLGEVPMERTIAALQEYLELIREYEVAHLRVVATSAVREAANAAFFVVLVREMTGITVDVISGAEEARLNYTGACGAVDFKGTGVVIDIGGGSTEFTCPIQESGVSALSCCSIPLGAVRLTEQPRLLSEIIGPMKDVLDKIKGLPHLNLVGVGGTITTLAAVDQGLQIYDPECIQGYFLSKEAVERIMLSLAVKDSEERKKVPGLPPERADIIIAGTTILWSALAYLGAQEITVSEADLLHGMILEMI</sequence>
<dbReference type="InterPro" id="IPR003695">
    <property type="entry name" value="Ppx_GppA_N"/>
</dbReference>
<evidence type="ECO:0000313" key="4">
    <source>
        <dbReference type="Proteomes" id="UP000046155"/>
    </source>
</evidence>
<proteinExistence type="inferred from homology"/>
<keyword evidence="4" id="KW-1185">Reference proteome</keyword>
<dbReference type="InterPro" id="IPR043129">
    <property type="entry name" value="ATPase_NBD"/>
</dbReference>
<dbReference type="Proteomes" id="UP000046155">
    <property type="component" value="Unassembled WGS sequence"/>
</dbReference>
<accession>A0A0B7MAJ7</accession>
<dbReference type="EMBL" id="CDRZ01000014">
    <property type="protein sequence ID" value="CEO87534.1"/>
    <property type="molecule type" value="Genomic_DNA"/>
</dbReference>
<comment type="similarity">
    <text evidence="1">Belongs to the GppA/Ppx family.</text>
</comment>
<feature type="domain" description="Ppx/GppA phosphatase N-terminal" evidence="2">
    <location>
        <begin position="22"/>
        <end position="298"/>
    </location>
</feature>
<evidence type="ECO:0000256" key="1">
    <source>
        <dbReference type="ARBA" id="ARBA00007125"/>
    </source>
</evidence>
<dbReference type="Gene3D" id="3.30.420.40">
    <property type="match status" value="1"/>
</dbReference>
<dbReference type="GO" id="GO:0016462">
    <property type="term" value="F:pyrophosphatase activity"/>
    <property type="evidence" value="ECO:0007669"/>
    <property type="project" value="TreeGrafter"/>
</dbReference>
<dbReference type="AlphaFoldDB" id="A0A0B7MAJ7"/>
<organism evidence="3 4">
    <name type="scientific">Syntrophaceticus schinkii</name>
    <dbReference type="NCBI Taxonomy" id="499207"/>
    <lineage>
        <taxon>Bacteria</taxon>
        <taxon>Bacillati</taxon>
        <taxon>Bacillota</taxon>
        <taxon>Clostridia</taxon>
        <taxon>Thermoanaerobacterales</taxon>
        <taxon>Thermoanaerobacterales Family III. Incertae Sedis</taxon>
        <taxon>Syntrophaceticus</taxon>
    </lineage>
</organism>
<protein>
    <submittedName>
        <fullName evidence="3">Ppx/GppA phosphatase</fullName>
    </submittedName>
</protein>
<dbReference type="Gene3D" id="3.30.420.150">
    <property type="entry name" value="Exopolyphosphatase. Domain 2"/>
    <property type="match status" value="1"/>
</dbReference>
<reference evidence="4" key="1">
    <citation type="submission" date="2015-01" db="EMBL/GenBank/DDBJ databases">
        <authorList>
            <person name="Manzoor Shahid"/>
            <person name="Zubair Saima"/>
        </authorList>
    </citation>
    <scope>NUCLEOTIDE SEQUENCE [LARGE SCALE GENOMIC DNA]</scope>
    <source>
        <strain evidence="4">Sp3</strain>
    </source>
</reference>